<evidence type="ECO:0000256" key="4">
    <source>
        <dbReference type="ARBA" id="ARBA00022475"/>
    </source>
</evidence>
<dbReference type="InterPro" id="IPR050739">
    <property type="entry name" value="MFP"/>
</dbReference>
<dbReference type="SUPFAM" id="SSF111369">
    <property type="entry name" value="HlyD-like secretion proteins"/>
    <property type="match status" value="1"/>
</dbReference>
<evidence type="ECO:0000256" key="5">
    <source>
        <dbReference type="ARBA" id="ARBA00022519"/>
    </source>
</evidence>
<evidence type="ECO:0000259" key="11">
    <source>
        <dbReference type="Pfam" id="PF26002"/>
    </source>
</evidence>
<dbReference type="Pfam" id="PF26002">
    <property type="entry name" value="Beta-barrel_AprE"/>
    <property type="match status" value="1"/>
</dbReference>
<dbReference type="GO" id="GO:0005886">
    <property type="term" value="C:plasma membrane"/>
    <property type="evidence" value="ECO:0007669"/>
    <property type="project" value="UniProtKB-SubCell"/>
</dbReference>
<keyword evidence="7 9" id="KW-1133">Transmembrane helix</keyword>
<dbReference type="PROSITE" id="PS00543">
    <property type="entry name" value="HLYD_FAMILY"/>
    <property type="match status" value="1"/>
</dbReference>
<dbReference type="KEGG" id="cmav:ABHF33_08905"/>
<comment type="subcellular location">
    <subcellularLocation>
        <location evidence="1 9">Cell inner membrane</location>
        <topology evidence="1 9">Single-pass membrane protein</topology>
    </subcellularLocation>
</comment>
<comment type="similarity">
    <text evidence="2 9">Belongs to the membrane fusion protein (MFP) (TC 8.A.1) family.</text>
</comment>
<dbReference type="InterPro" id="IPR006144">
    <property type="entry name" value="Secretion_HlyD_CS"/>
</dbReference>
<keyword evidence="6 9" id="KW-0812">Transmembrane</keyword>
<name>A0AAU7F5B5_9NEIS</name>
<dbReference type="Pfam" id="PF25994">
    <property type="entry name" value="HH_AprE"/>
    <property type="match status" value="1"/>
</dbReference>
<evidence type="ECO:0000256" key="2">
    <source>
        <dbReference type="ARBA" id="ARBA00009477"/>
    </source>
</evidence>
<protein>
    <recommendedName>
        <fullName evidence="9">Membrane fusion protein (MFP) family protein</fullName>
    </recommendedName>
</protein>
<dbReference type="Gene3D" id="2.40.30.170">
    <property type="match status" value="1"/>
</dbReference>
<dbReference type="AlphaFoldDB" id="A0AAU7F5B5"/>
<evidence type="ECO:0000256" key="1">
    <source>
        <dbReference type="ARBA" id="ARBA00004377"/>
    </source>
</evidence>
<dbReference type="GO" id="GO:0009306">
    <property type="term" value="P:protein secretion"/>
    <property type="evidence" value="ECO:0007669"/>
    <property type="project" value="InterPro"/>
</dbReference>
<evidence type="ECO:0000313" key="12">
    <source>
        <dbReference type="EMBL" id="XBL99199.1"/>
    </source>
</evidence>
<dbReference type="PANTHER" id="PTHR30386:SF26">
    <property type="entry name" value="TRANSPORT PROTEIN COMB"/>
    <property type="match status" value="1"/>
</dbReference>
<dbReference type="PANTHER" id="PTHR30386">
    <property type="entry name" value="MEMBRANE FUSION SUBUNIT OF EMRAB-TOLC MULTIDRUG EFFLUX PUMP"/>
    <property type="match status" value="1"/>
</dbReference>
<feature type="domain" description="AprE-like long alpha-helical hairpin" evidence="10">
    <location>
        <begin position="144"/>
        <end position="317"/>
    </location>
</feature>
<feature type="transmembrane region" description="Helical" evidence="9">
    <location>
        <begin position="68"/>
        <end position="86"/>
    </location>
</feature>
<dbReference type="RefSeq" id="WP_348943633.1">
    <property type="nucleotide sequence ID" value="NZ_CP157355.1"/>
</dbReference>
<evidence type="ECO:0000256" key="9">
    <source>
        <dbReference type="RuleBase" id="RU365093"/>
    </source>
</evidence>
<evidence type="ECO:0000256" key="7">
    <source>
        <dbReference type="ARBA" id="ARBA00022989"/>
    </source>
</evidence>
<proteinExistence type="inferred from homology"/>
<evidence type="ECO:0000259" key="10">
    <source>
        <dbReference type="Pfam" id="PF25994"/>
    </source>
</evidence>
<reference evidence="12" key="1">
    <citation type="submission" date="2024-05" db="EMBL/GenBank/DDBJ databases">
        <authorList>
            <person name="Yang L."/>
            <person name="Pan L."/>
        </authorList>
    </citation>
    <scope>NUCLEOTIDE SEQUENCE</scope>
    <source>
        <strain evidence="12">FCG-7</strain>
    </source>
</reference>
<keyword evidence="3 9" id="KW-0813">Transport</keyword>
<dbReference type="NCBIfam" id="TIGR01843">
    <property type="entry name" value="type_I_hlyD"/>
    <property type="match status" value="1"/>
</dbReference>
<dbReference type="EMBL" id="CP157355">
    <property type="protein sequence ID" value="XBL99199.1"/>
    <property type="molecule type" value="Genomic_DNA"/>
</dbReference>
<dbReference type="InterPro" id="IPR058781">
    <property type="entry name" value="HH_AprE-like"/>
</dbReference>
<evidence type="ECO:0000256" key="3">
    <source>
        <dbReference type="ARBA" id="ARBA00022448"/>
    </source>
</evidence>
<evidence type="ECO:0000256" key="8">
    <source>
        <dbReference type="ARBA" id="ARBA00023136"/>
    </source>
</evidence>
<dbReference type="InterPro" id="IPR010129">
    <property type="entry name" value="T1SS_HlyD"/>
</dbReference>
<accession>A0AAU7F5B5</accession>
<gene>
    <name evidence="12" type="ORF">ABHF33_08905</name>
</gene>
<sequence length="479" mass="53417">MMKDANMMPTQAKPNIFKRIWSKISNRSDMLFDRYIFFAEEKDLIDDSDYIADANHTIVEQSPHGARVLIRASALAIFVLILWAAFAELDEVTKGEGKVIPSRELQVIQSLDGGSVQEILVREGQQVKKGQLLLKIDSTRFVSTLKESRAQYLSLKAKAARLDALANGKPFTMPEEVLTEAPEIANQEQMLYESKRSELDASLGVARQQMNQRTQELNEIRTRREQASQGYELTKKELDATRPLLKSGAVSDVEVLRLERDVSRYRGERDSASAQIPRVQASISEASRKIQEVELVFRNQARTELAETSGKLSSISEGNVGLADRVKQSEIRSPMDGTVKQLFANTVGGVVQPGKDIIEIVPSGESLMLEVRIQPRDIAFLRPKQQATVKFTAYDFSIYGGLAAEVVQIGADTVKDEKGNVFYLIRVRTTEGFLEKDGKRLPIIPGMIAEVDVLTGKKTVLSYLLKPVLRAKSSALSER</sequence>
<keyword evidence="8 9" id="KW-0472">Membrane</keyword>
<dbReference type="Gene3D" id="2.40.50.100">
    <property type="match status" value="1"/>
</dbReference>
<keyword evidence="4 9" id="KW-1003">Cell membrane</keyword>
<feature type="domain" description="AprE-like beta-barrel" evidence="11">
    <location>
        <begin position="367"/>
        <end position="456"/>
    </location>
</feature>
<organism evidence="12">
    <name type="scientific">Chitinibacter mangrovi</name>
    <dbReference type="NCBI Taxonomy" id="3153927"/>
    <lineage>
        <taxon>Bacteria</taxon>
        <taxon>Pseudomonadati</taxon>
        <taxon>Pseudomonadota</taxon>
        <taxon>Betaproteobacteria</taxon>
        <taxon>Neisseriales</taxon>
        <taxon>Chitinibacteraceae</taxon>
        <taxon>Chitinibacter</taxon>
    </lineage>
</organism>
<dbReference type="InterPro" id="IPR058982">
    <property type="entry name" value="Beta-barrel_AprE"/>
</dbReference>
<dbReference type="PRINTS" id="PR01490">
    <property type="entry name" value="RTXTOXIND"/>
</dbReference>
<keyword evidence="5 9" id="KW-0997">Cell inner membrane</keyword>
<evidence type="ECO:0000256" key="6">
    <source>
        <dbReference type="ARBA" id="ARBA00022692"/>
    </source>
</evidence>